<dbReference type="AlphaFoldDB" id="A0A7X2ZA38"/>
<accession>A0A7X2ZA38</accession>
<dbReference type="EMBL" id="WNZX01000004">
    <property type="protein sequence ID" value="MUG70433.1"/>
    <property type="molecule type" value="Genomic_DNA"/>
</dbReference>
<protein>
    <submittedName>
        <fullName evidence="2">Uncharacterized protein</fullName>
    </submittedName>
</protein>
<gene>
    <name evidence="2" type="ORF">GNP93_07040</name>
</gene>
<keyword evidence="1" id="KW-0812">Transmembrane</keyword>
<evidence type="ECO:0000256" key="1">
    <source>
        <dbReference type="SAM" id="Phobius"/>
    </source>
</evidence>
<evidence type="ECO:0000313" key="3">
    <source>
        <dbReference type="Proteomes" id="UP000450917"/>
    </source>
</evidence>
<organism evidence="2 3">
    <name type="scientific">Paenibacillus validus</name>
    <dbReference type="NCBI Taxonomy" id="44253"/>
    <lineage>
        <taxon>Bacteria</taxon>
        <taxon>Bacillati</taxon>
        <taxon>Bacillota</taxon>
        <taxon>Bacilli</taxon>
        <taxon>Bacillales</taxon>
        <taxon>Paenibacillaceae</taxon>
        <taxon>Paenibacillus</taxon>
    </lineage>
</organism>
<dbReference type="Proteomes" id="UP000450917">
    <property type="component" value="Unassembled WGS sequence"/>
</dbReference>
<comment type="caution">
    <text evidence="2">The sequence shown here is derived from an EMBL/GenBank/DDBJ whole genome shotgun (WGS) entry which is preliminary data.</text>
</comment>
<feature type="transmembrane region" description="Helical" evidence="1">
    <location>
        <begin position="7"/>
        <end position="24"/>
    </location>
</feature>
<feature type="transmembrane region" description="Helical" evidence="1">
    <location>
        <begin position="54"/>
        <end position="71"/>
    </location>
</feature>
<feature type="transmembrane region" description="Helical" evidence="1">
    <location>
        <begin position="77"/>
        <end position="94"/>
    </location>
</feature>
<proteinExistence type="predicted"/>
<evidence type="ECO:0000313" key="2">
    <source>
        <dbReference type="EMBL" id="MUG70433.1"/>
    </source>
</evidence>
<sequence>MVWNGRSIGGIALGLLGVCTLFVWGGFEAFISYALAFILLYFGFRFLRTADNALKKICSVLGLIAGGVLLLYWLPKFIALLISAAMIIGGWYLFRTAQAKSFTYRVK</sequence>
<keyword evidence="1" id="KW-0472">Membrane</keyword>
<reference evidence="2 3" key="1">
    <citation type="submission" date="2019-11" db="EMBL/GenBank/DDBJ databases">
        <title>Draft genome sequences of five Paenibacillus species of dairy origin.</title>
        <authorList>
            <person name="Olajide A.M."/>
            <person name="Chen S."/>
            <person name="Lapointe G."/>
        </authorList>
    </citation>
    <scope>NUCLEOTIDE SEQUENCE [LARGE SCALE GENOMIC DNA]</scope>
    <source>
        <strain evidence="2 3">2CS3</strain>
    </source>
</reference>
<name>A0A7X2ZA38_9BACL</name>
<dbReference type="RefSeq" id="WP_127604431.1">
    <property type="nucleotide sequence ID" value="NZ_JARTHJ010000401.1"/>
</dbReference>
<keyword evidence="3" id="KW-1185">Reference proteome</keyword>
<keyword evidence="1" id="KW-1133">Transmembrane helix</keyword>